<dbReference type="EMBL" id="SSFO01000108">
    <property type="protein sequence ID" value="TXI33416.1"/>
    <property type="molecule type" value="Genomic_DNA"/>
</dbReference>
<comment type="caution">
    <text evidence="2">The sequence shown here is derived from an EMBL/GenBank/DDBJ whole genome shotgun (WGS) entry which is preliminary data.</text>
</comment>
<feature type="transmembrane region" description="Helical" evidence="1">
    <location>
        <begin position="98"/>
        <end position="118"/>
    </location>
</feature>
<proteinExistence type="predicted"/>
<accession>A0A5C7W6W3</accession>
<name>A0A5C7W6W3_AQUAC</name>
<evidence type="ECO:0000313" key="2">
    <source>
        <dbReference type="EMBL" id="TXI33416.1"/>
    </source>
</evidence>
<evidence type="ECO:0000313" key="3">
    <source>
        <dbReference type="Proteomes" id="UP000321110"/>
    </source>
</evidence>
<organism evidence="2 3">
    <name type="scientific">Aquipseudomonas alcaligenes</name>
    <name type="common">Pseudomonas alcaligenes</name>
    <dbReference type="NCBI Taxonomy" id="43263"/>
    <lineage>
        <taxon>Bacteria</taxon>
        <taxon>Pseudomonadati</taxon>
        <taxon>Pseudomonadota</taxon>
        <taxon>Gammaproteobacteria</taxon>
        <taxon>Pseudomonadales</taxon>
        <taxon>Pseudomonadaceae</taxon>
        <taxon>Aquipseudomonas</taxon>
    </lineage>
</organism>
<feature type="transmembrane region" description="Helical" evidence="1">
    <location>
        <begin position="66"/>
        <end position="86"/>
    </location>
</feature>
<keyword evidence="1" id="KW-1133">Transmembrane helix</keyword>
<gene>
    <name evidence="2" type="ORF">E6Q69_06525</name>
</gene>
<dbReference type="InterPro" id="IPR021329">
    <property type="entry name" value="DUF2938"/>
</dbReference>
<dbReference type="AlphaFoldDB" id="A0A5C7W6W3"/>
<evidence type="ECO:0000256" key="1">
    <source>
        <dbReference type="SAM" id="Phobius"/>
    </source>
</evidence>
<feature type="transmembrane region" description="Helical" evidence="1">
    <location>
        <begin position="139"/>
        <end position="158"/>
    </location>
</feature>
<reference evidence="2 3" key="1">
    <citation type="submission" date="2018-09" db="EMBL/GenBank/DDBJ databases">
        <title>Metagenome Assembled Genomes from an Advanced Water Purification Facility.</title>
        <authorList>
            <person name="Stamps B.W."/>
            <person name="Spear J.R."/>
        </authorList>
    </citation>
    <scope>NUCLEOTIDE SEQUENCE [LARGE SCALE GENOMIC DNA]</scope>
    <source>
        <strain evidence="2">Bin_52_1</strain>
    </source>
</reference>
<keyword evidence="1" id="KW-0472">Membrane</keyword>
<dbReference type="Proteomes" id="UP000321110">
    <property type="component" value="Unassembled WGS sequence"/>
</dbReference>
<keyword evidence="1" id="KW-0812">Transmembrane</keyword>
<feature type="transmembrane region" description="Helical" evidence="1">
    <location>
        <begin position="6"/>
        <end position="25"/>
    </location>
</feature>
<protein>
    <submittedName>
        <fullName evidence="2">DUF2938 domain-containing protein</fullName>
    </submittedName>
</protein>
<dbReference type="Pfam" id="PF11158">
    <property type="entry name" value="DUF2938"/>
    <property type="match status" value="1"/>
</dbReference>
<sequence length="159" mass="16443">MHDILLLTAIGAGATLVMDAWLLLLNKCGIPTLNFAFIGRWVGHLPRGQVMHAAIARSAPIRGERALGWAMHYATGIAFAALLLALNGPAWATAPSLLPALALGIATVAVPLLLIQPAMGAGIVSSKTPTPLRNCLRSIANHGVFGLGLYLSAALIAAL</sequence>